<proteinExistence type="predicted"/>
<accession>A0A1Z5K9U3</accession>
<dbReference type="InterPro" id="IPR050600">
    <property type="entry name" value="SETD3_SETD6_MTase"/>
</dbReference>
<dbReference type="PANTHER" id="PTHR13271">
    <property type="entry name" value="UNCHARACTERIZED PUTATIVE METHYLTRANSFERASE"/>
    <property type="match status" value="1"/>
</dbReference>
<evidence type="ECO:0008006" key="5">
    <source>
        <dbReference type="Google" id="ProtNLM"/>
    </source>
</evidence>
<comment type="caution">
    <text evidence="3">The sequence shown here is derived from an EMBL/GenBank/DDBJ whole genome shotgun (WGS) entry which is preliminary data.</text>
</comment>
<evidence type="ECO:0000313" key="3">
    <source>
        <dbReference type="EMBL" id="GAX22708.1"/>
    </source>
</evidence>
<dbReference type="AlphaFoldDB" id="A0A1Z5K9U3"/>
<evidence type="ECO:0000313" key="4">
    <source>
        <dbReference type="Proteomes" id="UP000198406"/>
    </source>
</evidence>
<dbReference type="InParanoid" id="A0A1Z5K9U3"/>
<dbReference type="GO" id="GO:0016279">
    <property type="term" value="F:protein-lysine N-methyltransferase activity"/>
    <property type="evidence" value="ECO:0007669"/>
    <property type="project" value="TreeGrafter"/>
</dbReference>
<feature type="region of interest" description="Disordered" evidence="1">
    <location>
        <begin position="14"/>
        <end position="34"/>
    </location>
</feature>
<sequence length="629" mass="70463">MTARKRCVAIRKPPGFSSTTDNTSERVQHGKRRRPWGGVLSPATLQACSVLTVAIVTGVLWNWFDESLDPVVHRFLKQICTAADDAVFCHPSLIPSRRTQRATKRIKTGEVILVVPRHLQLWDLDALRDPLIRNELLTARLTNGDALPNAAFLAAHLANKRKLATYQNSDLNPILQNYLTEVLPSYDDYVAFHPILWPEDELVSTLGPYSSTFSQVMMFRRLVHDEYDAFTRVSTEFNQLIDRSEYLAARLNVLTRSFGTGPLPVSTSGSEQPSQLTTSEIAMYQKVGGLTLEHGSHAMVPVLDLYDHHASPNVGFSYDADRESFVISAIASIAPGFEVMDSYGKRTDSDLFARYGFVNGDGSEWTQASIALWHSVLASGSSQGLAKEKPRILRYLQYDDGYEACIDPLQDDEAVWNFKKWKFAYLMSIAGKESHWVAQMSPRDRDSKPGRSTNGPITLEPPPDAHLDGDLQFDGNILFGTCRLISLTHIDYNGNATRMIQDALRNEPSVDGATFVLPPTNDALEYRTQMCIARFASTALSRFNTTLEEQKGLVGRLNREAFGTRKWTGEHLRLGEMQTLQMLKQVAFSALRKTFGENGVDNARRSGDPAFQMRERPCNPDLLRPLLTQ</sequence>
<keyword evidence="2" id="KW-0472">Membrane</keyword>
<feature type="transmembrane region" description="Helical" evidence="2">
    <location>
        <begin position="39"/>
        <end position="64"/>
    </location>
</feature>
<evidence type="ECO:0000256" key="1">
    <source>
        <dbReference type="SAM" id="MobiDB-lite"/>
    </source>
</evidence>
<dbReference type="SUPFAM" id="SSF82199">
    <property type="entry name" value="SET domain"/>
    <property type="match status" value="1"/>
</dbReference>
<dbReference type="Gene3D" id="3.90.1410.10">
    <property type="entry name" value="set domain protein methyltransferase, domain 1"/>
    <property type="match status" value="1"/>
</dbReference>
<protein>
    <recommendedName>
        <fullName evidence="5">SET domain-containing protein</fullName>
    </recommendedName>
</protein>
<dbReference type="CDD" id="cd10527">
    <property type="entry name" value="SET_LSMT"/>
    <property type="match status" value="1"/>
</dbReference>
<dbReference type="Proteomes" id="UP000198406">
    <property type="component" value="Unassembled WGS sequence"/>
</dbReference>
<reference evidence="3 4" key="1">
    <citation type="journal article" date="2015" name="Plant Cell">
        <title>Oil accumulation by the oleaginous diatom Fistulifera solaris as revealed by the genome and transcriptome.</title>
        <authorList>
            <person name="Tanaka T."/>
            <person name="Maeda Y."/>
            <person name="Veluchamy A."/>
            <person name="Tanaka M."/>
            <person name="Abida H."/>
            <person name="Marechal E."/>
            <person name="Bowler C."/>
            <person name="Muto M."/>
            <person name="Sunaga Y."/>
            <person name="Tanaka M."/>
            <person name="Yoshino T."/>
            <person name="Taniguchi T."/>
            <person name="Fukuda Y."/>
            <person name="Nemoto M."/>
            <person name="Matsumoto M."/>
            <person name="Wong P.S."/>
            <person name="Aburatani S."/>
            <person name="Fujibuchi W."/>
        </authorList>
    </citation>
    <scope>NUCLEOTIDE SEQUENCE [LARGE SCALE GENOMIC DNA]</scope>
    <source>
        <strain evidence="3 4">JPCC DA0580</strain>
    </source>
</reference>
<gene>
    <name evidence="3" type="ORF">FisN_4Hh180</name>
</gene>
<keyword evidence="4" id="KW-1185">Reference proteome</keyword>
<organism evidence="3 4">
    <name type="scientific">Fistulifera solaris</name>
    <name type="common">Oleaginous diatom</name>
    <dbReference type="NCBI Taxonomy" id="1519565"/>
    <lineage>
        <taxon>Eukaryota</taxon>
        <taxon>Sar</taxon>
        <taxon>Stramenopiles</taxon>
        <taxon>Ochrophyta</taxon>
        <taxon>Bacillariophyta</taxon>
        <taxon>Bacillariophyceae</taxon>
        <taxon>Bacillariophycidae</taxon>
        <taxon>Naviculales</taxon>
        <taxon>Naviculaceae</taxon>
        <taxon>Fistulifera</taxon>
    </lineage>
</organism>
<feature type="region of interest" description="Disordered" evidence="1">
    <location>
        <begin position="438"/>
        <end position="465"/>
    </location>
</feature>
<evidence type="ECO:0000256" key="2">
    <source>
        <dbReference type="SAM" id="Phobius"/>
    </source>
</evidence>
<dbReference type="OrthoDB" id="44826at2759"/>
<dbReference type="PANTHER" id="PTHR13271:SF155">
    <property type="entry name" value="SET DOMAIN-CONTAINING PROTEIN"/>
    <property type="match status" value="1"/>
</dbReference>
<keyword evidence="2" id="KW-0812">Transmembrane</keyword>
<name>A0A1Z5K9U3_FISSO</name>
<dbReference type="InterPro" id="IPR046341">
    <property type="entry name" value="SET_dom_sf"/>
</dbReference>
<keyword evidence="2" id="KW-1133">Transmembrane helix</keyword>
<dbReference type="EMBL" id="BDSP01000187">
    <property type="protein sequence ID" value="GAX22708.1"/>
    <property type="molecule type" value="Genomic_DNA"/>
</dbReference>